<name>A0A0G4GLR6_VITBC</name>
<evidence type="ECO:0000256" key="1">
    <source>
        <dbReference type="SAM" id="MobiDB-lite"/>
    </source>
</evidence>
<reference evidence="2 3" key="1">
    <citation type="submission" date="2014-11" db="EMBL/GenBank/DDBJ databases">
        <authorList>
            <person name="Zhu J."/>
            <person name="Qi W."/>
            <person name="Song R."/>
        </authorList>
    </citation>
    <scope>NUCLEOTIDE SEQUENCE [LARGE SCALE GENOMIC DNA]</scope>
</reference>
<feature type="region of interest" description="Disordered" evidence="1">
    <location>
        <begin position="1"/>
        <end position="26"/>
    </location>
</feature>
<organism evidence="2 3">
    <name type="scientific">Vitrella brassicaformis (strain CCMP3155)</name>
    <dbReference type="NCBI Taxonomy" id="1169540"/>
    <lineage>
        <taxon>Eukaryota</taxon>
        <taxon>Sar</taxon>
        <taxon>Alveolata</taxon>
        <taxon>Colpodellida</taxon>
        <taxon>Vitrellaceae</taxon>
        <taxon>Vitrella</taxon>
    </lineage>
</organism>
<protein>
    <submittedName>
        <fullName evidence="2">Uncharacterized protein</fullName>
    </submittedName>
</protein>
<dbReference type="AlphaFoldDB" id="A0A0G4GLR6"/>
<evidence type="ECO:0000313" key="2">
    <source>
        <dbReference type="EMBL" id="CEM31068.1"/>
    </source>
</evidence>
<dbReference type="EMBL" id="CDMY01000709">
    <property type="protein sequence ID" value="CEM31068.1"/>
    <property type="molecule type" value="Genomic_DNA"/>
</dbReference>
<feature type="compositionally biased region" description="Low complexity" evidence="1">
    <location>
        <begin position="422"/>
        <end position="434"/>
    </location>
</feature>
<keyword evidence="3" id="KW-1185">Reference proteome</keyword>
<dbReference type="Proteomes" id="UP000041254">
    <property type="component" value="Unassembled WGS sequence"/>
</dbReference>
<feature type="compositionally biased region" description="Low complexity" evidence="1">
    <location>
        <begin position="370"/>
        <end position="382"/>
    </location>
</feature>
<evidence type="ECO:0000313" key="3">
    <source>
        <dbReference type="Proteomes" id="UP000041254"/>
    </source>
</evidence>
<gene>
    <name evidence="2" type="ORF">Vbra_6298</name>
</gene>
<feature type="compositionally biased region" description="Low complexity" evidence="1">
    <location>
        <begin position="396"/>
        <end position="414"/>
    </location>
</feature>
<dbReference type="VEuPathDB" id="CryptoDB:Vbra_6298"/>
<feature type="compositionally biased region" description="Low complexity" evidence="1">
    <location>
        <begin position="311"/>
        <end position="322"/>
    </location>
</feature>
<feature type="region of interest" description="Disordered" evidence="1">
    <location>
        <begin position="370"/>
        <end position="464"/>
    </location>
</feature>
<proteinExistence type="predicted"/>
<sequence length="464" mass="48601">MHKTTPDPISADPPTDSASSSSNPAGRDATLVYEAQMKKLGLVSTTEATATWTAKVQPLLASLPEAMQKPVADVLVFQHNYTIDVITDLLGVTSAKGDEKAADICSRLDTMDLNAANFKTEVAEAFTRTSTAIACLDDKINTTERKIGEGKLRMRGVRPDRLTDPGQLHRYVYSVLERAQPPIPPLSVNFICTPAGKRDVILAFGDGQLAGHMHMRMRQGRGRIWCGGVEYGLTSVQGPDESLSYALMLAVDRGMGDKIEVGPVICHPSPHPGPHTDVRHRTPTYIDRAPVPVYINEAHALNSAVPAWGALSTSPTSSVAAPLPLPPSPARPHPSSVPSSSPLPPSMVAPAVPIVPPVTMTAPTLTTARSLPAASSSPGGSPHSKRHHAAPGGGPRAAACAPSAPAESPRAVPSTPSFASMPTSATSRPASRSAKGGPSRGPSHIASVCLNPVSRKFRSPQAGQ</sequence>
<feature type="region of interest" description="Disordered" evidence="1">
    <location>
        <begin position="311"/>
        <end position="343"/>
    </location>
</feature>
<feature type="compositionally biased region" description="Pro residues" evidence="1">
    <location>
        <begin position="323"/>
        <end position="332"/>
    </location>
</feature>
<feature type="compositionally biased region" description="Low complexity" evidence="1">
    <location>
        <begin position="1"/>
        <end position="25"/>
    </location>
</feature>
<dbReference type="InParanoid" id="A0A0G4GLR6"/>
<accession>A0A0G4GLR6</accession>